<sequence length="104" mass="11461">MNRFAPPFSRLLCLGLALAAFPAAAQERPLTRSMTCEAVKALVARERRIVLATSQTAYETVYFESGACQNEVSARPAFEPTLDDPNCFAGYRCVQRNNGDNSVR</sequence>
<feature type="signal peptide" evidence="1">
    <location>
        <begin position="1"/>
        <end position="25"/>
    </location>
</feature>
<evidence type="ECO:0000313" key="2">
    <source>
        <dbReference type="EMBL" id="MEE7455735.1"/>
    </source>
</evidence>
<feature type="chain" id="PRO_5047260113" evidence="1">
    <location>
        <begin position="26"/>
        <end position="104"/>
    </location>
</feature>
<gene>
    <name evidence="2" type="ORF">MRSR164_02575</name>
</gene>
<evidence type="ECO:0000313" key="3">
    <source>
        <dbReference type="Proteomes" id="UP001349262"/>
    </source>
</evidence>
<keyword evidence="1" id="KW-0732">Signal</keyword>
<reference evidence="2 3" key="1">
    <citation type="journal article" date="2012" name="Genet. Mol. Biol.">
        <title>Analysis of 16S rRNA and mxaF genes revealing insights into Methylobacterium niche-specific plant association.</title>
        <authorList>
            <person name="Dourado M.N."/>
            <person name="Andreote F.D."/>
            <person name="Dini-Andreote F."/>
            <person name="Conti R."/>
            <person name="Araujo J.M."/>
            <person name="Araujo W.L."/>
        </authorList>
    </citation>
    <scope>NUCLEOTIDE SEQUENCE [LARGE SCALE GENOMIC DNA]</scope>
    <source>
        <strain evidence="2 3">SR1.6/4</strain>
    </source>
</reference>
<accession>A0ABU7T5C3</accession>
<name>A0ABU7T5C3_9HYPH</name>
<proteinExistence type="predicted"/>
<keyword evidence="3" id="KW-1185">Reference proteome</keyword>
<dbReference type="EMBL" id="MLBY01000002">
    <property type="protein sequence ID" value="MEE7455735.1"/>
    <property type="molecule type" value="Genomic_DNA"/>
</dbReference>
<organism evidence="2 3">
    <name type="scientific">Methylobacterium radiotolerans</name>
    <dbReference type="NCBI Taxonomy" id="31998"/>
    <lineage>
        <taxon>Bacteria</taxon>
        <taxon>Pseudomonadati</taxon>
        <taxon>Pseudomonadota</taxon>
        <taxon>Alphaproteobacteria</taxon>
        <taxon>Hyphomicrobiales</taxon>
        <taxon>Methylobacteriaceae</taxon>
        <taxon>Methylobacterium</taxon>
    </lineage>
</organism>
<protein>
    <submittedName>
        <fullName evidence="2">Uncharacterized protein</fullName>
    </submittedName>
</protein>
<comment type="caution">
    <text evidence="2">The sequence shown here is derived from an EMBL/GenBank/DDBJ whole genome shotgun (WGS) entry which is preliminary data.</text>
</comment>
<dbReference type="Proteomes" id="UP001349262">
    <property type="component" value="Unassembled WGS sequence"/>
</dbReference>
<evidence type="ECO:0000256" key="1">
    <source>
        <dbReference type="SAM" id="SignalP"/>
    </source>
</evidence>